<sequence>MKRKTLIGLLVGAMLVFGVAFSAFALAGPGRGWMWQEEGIVSFLDKQFDLTDEQEAKFDELRVQMFEELKPLRLELQQIQMDLQEARLKGESGEVIKEKLSQLLDLWDKIQEVHLKYAKEFLNLLTPEQLSKASFPAFPGWGFFGGKVGDTDRPGFRAFDGRKAPLQRRAGPCW</sequence>
<protein>
    <submittedName>
        <fullName evidence="1">Spy/CpxP family protein refolding chaperone</fullName>
    </submittedName>
</protein>
<evidence type="ECO:0000313" key="2">
    <source>
        <dbReference type="Proteomes" id="UP001461341"/>
    </source>
</evidence>
<accession>A0ABZ2YBW1</accession>
<reference evidence="1 2" key="1">
    <citation type="submission" date="2023-03" db="EMBL/GenBank/DDBJ databases">
        <title>Novel Species.</title>
        <authorList>
            <person name="Ma S."/>
        </authorList>
    </citation>
    <scope>NUCLEOTIDE SEQUENCE [LARGE SCALE GENOMIC DNA]</scope>
    <source>
        <strain evidence="1 2">B11</strain>
    </source>
</reference>
<dbReference type="InterPro" id="IPR012899">
    <property type="entry name" value="LTXXQ"/>
</dbReference>
<proteinExistence type="predicted"/>
<dbReference type="Proteomes" id="UP001461341">
    <property type="component" value="Chromosome"/>
</dbReference>
<dbReference type="EMBL" id="CP121689">
    <property type="protein sequence ID" value="WZL75778.1"/>
    <property type="molecule type" value="Genomic_DNA"/>
</dbReference>
<dbReference type="Pfam" id="PF07813">
    <property type="entry name" value="LTXXQ"/>
    <property type="match status" value="1"/>
</dbReference>
<keyword evidence="2" id="KW-1185">Reference proteome</keyword>
<dbReference type="Gene3D" id="1.20.120.1490">
    <property type="match status" value="1"/>
</dbReference>
<gene>
    <name evidence="1" type="ORF">QBE54_09335</name>
</gene>
<organism evidence="1 2">
    <name type="scientific">Thermatribacter velox</name>
    <dbReference type="NCBI Taxonomy" id="3039681"/>
    <lineage>
        <taxon>Bacteria</taxon>
        <taxon>Pseudomonadati</taxon>
        <taxon>Atribacterota</taxon>
        <taxon>Atribacteria</taxon>
        <taxon>Atribacterales</taxon>
        <taxon>Thermatribacteraceae</taxon>
        <taxon>Thermatribacter</taxon>
    </lineage>
</organism>
<name>A0ABZ2YBW1_9BACT</name>
<dbReference type="RefSeq" id="WP_369017928.1">
    <property type="nucleotide sequence ID" value="NZ_CP121689.1"/>
</dbReference>
<evidence type="ECO:0000313" key="1">
    <source>
        <dbReference type="EMBL" id="WZL75778.1"/>
    </source>
</evidence>